<name>A0ABQ9CU32_9PASS</name>
<dbReference type="EMBL" id="WHWB01034481">
    <property type="protein sequence ID" value="KAJ7409272.1"/>
    <property type="molecule type" value="Genomic_DNA"/>
</dbReference>
<keyword evidence="3" id="KW-1185">Reference proteome</keyword>
<accession>A0ABQ9CU32</accession>
<feature type="region of interest" description="Disordered" evidence="1">
    <location>
        <begin position="1"/>
        <end position="73"/>
    </location>
</feature>
<gene>
    <name evidence="2" type="ORF">WISP_115828</name>
</gene>
<dbReference type="Proteomes" id="UP001145742">
    <property type="component" value="Unassembled WGS sequence"/>
</dbReference>
<comment type="caution">
    <text evidence="2">The sequence shown here is derived from an EMBL/GenBank/DDBJ whole genome shotgun (WGS) entry which is preliminary data.</text>
</comment>
<sequence length="126" mass="13188">MVPPESKVKRSEKPVGADDSCSLVKSGGHSPVEVLISSGSDIWSPKSPDPQDYSPSGPGGNTQYLPQGGELHNGWSNSVGHRVFGIIDGPLADMTSQAGCGVANKFLEGSYHSSYLTGVFHTQLTS</sequence>
<evidence type="ECO:0000313" key="2">
    <source>
        <dbReference type="EMBL" id="KAJ7409272.1"/>
    </source>
</evidence>
<protein>
    <submittedName>
        <fullName evidence="2">Uncharacterized protein</fullName>
    </submittedName>
</protein>
<feature type="compositionally biased region" description="Basic and acidic residues" evidence="1">
    <location>
        <begin position="1"/>
        <end position="16"/>
    </location>
</feature>
<proteinExistence type="predicted"/>
<evidence type="ECO:0000313" key="3">
    <source>
        <dbReference type="Proteomes" id="UP001145742"/>
    </source>
</evidence>
<organism evidence="2 3">
    <name type="scientific">Willisornis vidua</name>
    <name type="common">Xingu scale-backed antbird</name>
    <dbReference type="NCBI Taxonomy" id="1566151"/>
    <lineage>
        <taxon>Eukaryota</taxon>
        <taxon>Metazoa</taxon>
        <taxon>Chordata</taxon>
        <taxon>Craniata</taxon>
        <taxon>Vertebrata</taxon>
        <taxon>Euteleostomi</taxon>
        <taxon>Archelosauria</taxon>
        <taxon>Archosauria</taxon>
        <taxon>Dinosauria</taxon>
        <taxon>Saurischia</taxon>
        <taxon>Theropoda</taxon>
        <taxon>Coelurosauria</taxon>
        <taxon>Aves</taxon>
        <taxon>Neognathae</taxon>
        <taxon>Neoaves</taxon>
        <taxon>Telluraves</taxon>
        <taxon>Australaves</taxon>
        <taxon>Passeriformes</taxon>
        <taxon>Thamnophilidae</taxon>
        <taxon>Willisornis</taxon>
    </lineage>
</organism>
<evidence type="ECO:0000256" key="1">
    <source>
        <dbReference type="SAM" id="MobiDB-lite"/>
    </source>
</evidence>
<reference evidence="2" key="1">
    <citation type="submission" date="2019-10" db="EMBL/GenBank/DDBJ databases">
        <authorList>
            <person name="Soares A.E.R."/>
            <person name="Aleixo A."/>
            <person name="Schneider P."/>
            <person name="Miyaki C.Y."/>
            <person name="Schneider M.P."/>
            <person name="Mello C."/>
            <person name="Vasconcelos A.T.R."/>
        </authorList>
    </citation>
    <scope>NUCLEOTIDE SEQUENCE</scope>
    <source>
        <tissue evidence="2">Muscle</tissue>
    </source>
</reference>